<dbReference type="KEGG" id="haad:MW046_12865"/>
<dbReference type="GeneID" id="71928954"/>
<reference evidence="3" key="1">
    <citation type="submission" date="2022-04" db="EMBL/GenBank/DDBJ databases">
        <title>Halocatena sp. nov., isolated from a salt lake.</title>
        <authorList>
            <person name="Cui H.-L."/>
        </authorList>
    </citation>
    <scope>NUCLEOTIDE SEQUENCE</scope>
    <source>
        <strain evidence="3">AD-1</strain>
    </source>
</reference>
<dbReference type="Proteomes" id="UP000831768">
    <property type="component" value="Chromosome"/>
</dbReference>
<dbReference type="Pfam" id="PF09587">
    <property type="entry name" value="PGA_cap"/>
    <property type="match status" value="1"/>
</dbReference>
<dbReference type="InterPro" id="IPR019079">
    <property type="entry name" value="Capsule_synth_CapA"/>
</dbReference>
<evidence type="ECO:0000313" key="3">
    <source>
        <dbReference type="EMBL" id="UPM42835.1"/>
    </source>
</evidence>
<dbReference type="AlphaFoldDB" id="A0A8U0A127"/>
<organism evidence="3 4">
    <name type="scientific">Halocatena salina</name>
    <dbReference type="NCBI Taxonomy" id="2934340"/>
    <lineage>
        <taxon>Archaea</taxon>
        <taxon>Methanobacteriati</taxon>
        <taxon>Methanobacteriota</taxon>
        <taxon>Stenosarchaea group</taxon>
        <taxon>Halobacteria</taxon>
        <taxon>Halobacteriales</taxon>
        <taxon>Natronomonadaceae</taxon>
        <taxon>Halocatena</taxon>
    </lineage>
</organism>
<dbReference type="Gene3D" id="3.60.21.10">
    <property type="match status" value="1"/>
</dbReference>
<comment type="similarity">
    <text evidence="1">Belongs to the CapA family.</text>
</comment>
<sequence length="341" mass="38273">MASTLRLGFTGDVMLGRLVDRRQRSRSVDAVWGDLLDELQSLDGLFINLECVLSRMGHPWRRTYRPFHFRADPRWAVPALERAGVDWVSLANNHTLDYEVDALYDTIDRLDRADIAHAGAGRTEATAHAPARLSIDGTEIALLAFTDNTPEYAAGPDSPGVAYVSFDLDDAESRRTLVSTIDDAKKTNPDLLIASLHWGPNMVSEPSSAFQDVGRWLIEQGVTLVHGHSAHVVQGIEIHDGCPILYDTGDFVDDYAVDETLRNDRGFLFELHVQRDGTPDVLRLIPTEIYECAVHTASETATNWSHRRLRERSEPFGTRIERKDDELLISLDRKRNSGTDR</sequence>
<evidence type="ECO:0000256" key="1">
    <source>
        <dbReference type="ARBA" id="ARBA00005662"/>
    </source>
</evidence>
<accession>A0A8U0A127</accession>
<dbReference type="RefSeq" id="WP_247993506.1">
    <property type="nucleotide sequence ID" value="NZ_CP096019.1"/>
</dbReference>
<dbReference type="EMBL" id="CP096019">
    <property type="protein sequence ID" value="UPM42835.1"/>
    <property type="molecule type" value="Genomic_DNA"/>
</dbReference>
<dbReference type="PANTHER" id="PTHR33393">
    <property type="entry name" value="POLYGLUTAMINE SYNTHESIS ACCESSORY PROTEIN RV0574C-RELATED"/>
    <property type="match status" value="1"/>
</dbReference>
<proteinExistence type="inferred from homology"/>
<gene>
    <name evidence="3" type="ORF">MW046_12865</name>
</gene>
<name>A0A8U0A127_9EURY</name>
<dbReference type="InterPro" id="IPR029052">
    <property type="entry name" value="Metallo-depent_PP-like"/>
</dbReference>
<dbReference type="CDD" id="cd07381">
    <property type="entry name" value="MPP_CapA"/>
    <property type="match status" value="1"/>
</dbReference>
<evidence type="ECO:0000259" key="2">
    <source>
        <dbReference type="SMART" id="SM00854"/>
    </source>
</evidence>
<dbReference type="SMART" id="SM00854">
    <property type="entry name" value="PGA_cap"/>
    <property type="match status" value="1"/>
</dbReference>
<dbReference type="SUPFAM" id="SSF56300">
    <property type="entry name" value="Metallo-dependent phosphatases"/>
    <property type="match status" value="1"/>
</dbReference>
<feature type="domain" description="Capsule synthesis protein CapA" evidence="2">
    <location>
        <begin position="6"/>
        <end position="255"/>
    </location>
</feature>
<keyword evidence="4" id="KW-1185">Reference proteome</keyword>
<protein>
    <submittedName>
        <fullName evidence="3">CapA family protein</fullName>
    </submittedName>
</protein>
<dbReference type="InterPro" id="IPR052169">
    <property type="entry name" value="CW_Biosynth-Accessory"/>
</dbReference>
<evidence type="ECO:0000313" key="4">
    <source>
        <dbReference type="Proteomes" id="UP000831768"/>
    </source>
</evidence>
<dbReference type="PANTHER" id="PTHR33393:SF11">
    <property type="entry name" value="POLYGLUTAMINE SYNTHESIS ACCESSORY PROTEIN RV0574C-RELATED"/>
    <property type="match status" value="1"/>
</dbReference>